<dbReference type="EC" id="3.4.14.11" evidence="5"/>
<dbReference type="InterPro" id="IPR036313">
    <property type="entry name" value="PepX_N_dom_sf"/>
</dbReference>
<comment type="function">
    <text evidence="2">Removes N-terminal dipeptides sequentially from polypeptides having unsubstituted N-termini provided that the penultimate residue is proline.</text>
</comment>
<evidence type="ECO:0000259" key="14">
    <source>
        <dbReference type="SMART" id="SM00940"/>
    </source>
</evidence>
<evidence type="ECO:0000313" key="15">
    <source>
        <dbReference type="EMBL" id="MBD5805755.1"/>
    </source>
</evidence>
<keyword evidence="7" id="KW-0031">Aminopeptidase</keyword>
<evidence type="ECO:0000256" key="10">
    <source>
        <dbReference type="ARBA" id="ARBA00022825"/>
    </source>
</evidence>
<comment type="similarity">
    <text evidence="3">Belongs to the peptidase S15 family.</text>
</comment>
<evidence type="ECO:0000259" key="13">
    <source>
        <dbReference type="SMART" id="SM00939"/>
    </source>
</evidence>
<evidence type="ECO:0000256" key="5">
    <source>
        <dbReference type="ARBA" id="ARBA00012463"/>
    </source>
</evidence>
<dbReference type="SUPFAM" id="SSF81761">
    <property type="entry name" value="X-Prolyl dipeptidyl aminopeptidase PepX, N-terminal domain"/>
    <property type="match status" value="1"/>
</dbReference>
<dbReference type="PANTHER" id="PTHR43056:SF10">
    <property type="entry name" value="COCE_NOND FAMILY, PUTATIVE (AFU_ORTHOLOGUE AFUA_7G00600)-RELATED"/>
    <property type="match status" value="1"/>
</dbReference>
<evidence type="ECO:0000313" key="16">
    <source>
        <dbReference type="Proteomes" id="UP000704341"/>
    </source>
</evidence>
<evidence type="ECO:0000256" key="2">
    <source>
        <dbReference type="ARBA" id="ARBA00003997"/>
    </source>
</evidence>
<evidence type="ECO:0000256" key="8">
    <source>
        <dbReference type="ARBA" id="ARBA00022670"/>
    </source>
</evidence>
<feature type="domain" description="X-Prolyl dipeptidyl aminopeptidase PepX N-terminal" evidence="14">
    <location>
        <begin position="1"/>
        <end position="157"/>
    </location>
</feature>
<dbReference type="InterPro" id="IPR013736">
    <property type="entry name" value="Xaa-Pro_dipept_C"/>
</dbReference>
<dbReference type="Proteomes" id="UP000704341">
    <property type="component" value="Unassembled WGS sequence"/>
</dbReference>
<dbReference type="SUPFAM" id="SSF53474">
    <property type="entry name" value="alpha/beta-Hydrolases"/>
    <property type="match status" value="1"/>
</dbReference>
<dbReference type="SMART" id="SM00939">
    <property type="entry name" value="PepX_C"/>
    <property type="match status" value="1"/>
</dbReference>
<dbReference type="PANTHER" id="PTHR43056">
    <property type="entry name" value="PEPTIDASE S9 PROLYL OLIGOPEPTIDASE"/>
    <property type="match status" value="1"/>
</dbReference>
<organism evidence="15 16">
    <name type="scientific">Limosilactobacillus walteri</name>
    <dbReference type="NCBI Taxonomy" id="2268022"/>
    <lineage>
        <taxon>Bacteria</taxon>
        <taxon>Bacillati</taxon>
        <taxon>Bacillota</taxon>
        <taxon>Bacilli</taxon>
        <taxon>Lactobacillales</taxon>
        <taxon>Lactobacillaceae</taxon>
        <taxon>Limosilactobacillus</taxon>
    </lineage>
</organism>
<proteinExistence type="inferred from homology"/>
<dbReference type="Gene3D" id="1.10.246.70">
    <property type="match status" value="1"/>
</dbReference>
<dbReference type="PRINTS" id="PR00923">
    <property type="entry name" value="LACTOPTASE"/>
</dbReference>
<gene>
    <name evidence="15" type="ORF">DTK66_01300</name>
</gene>
<dbReference type="InterPro" id="IPR000383">
    <property type="entry name" value="Xaa-Pro-like_dom"/>
</dbReference>
<dbReference type="GO" id="GO:0008239">
    <property type="term" value="F:dipeptidyl-peptidase activity"/>
    <property type="evidence" value="ECO:0007669"/>
    <property type="project" value="UniProtKB-EC"/>
</dbReference>
<reference evidence="15 16" key="1">
    <citation type="submission" date="2018-07" db="EMBL/GenBank/DDBJ databases">
        <title>Phylogenomic Insights into understanding Host Adaptation of Lactobacillus reuteri by a novel species, Lactobacillus spp. M31.</title>
        <authorList>
            <person name="Sharma S."/>
            <person name="Patil P."/>
            <person name="Korpole S."/>
            <person name="Patil P.B."/>
        </authorList>
    </citation>
    <scope>NUCLEOTIDE SEQUENCE [LARGE SCALE GENOMIC DNA]</scope>
    <source>
        <strain evidence="15 16">M31</strain>
    </source>
</reference>
<evidence type="ECO:0000256" key="3">
    <source>
        <dbReference type="ARBA" id="ARBA00010819"/>
    </source>
</evidence>
<keyword evidence="10" id="KW-0720">Serine protease</keyword>
<evidence type="ECO:0000256" key="4">
    <source>
        <dbReference type="ARBA" id="ARBA00011738"/>
    </source>
</evidence>
<dbReference type="InterPro" id="IPR015251">
    <property type="entry name" value="PepX_N_dom"/>
</dbReference>
<keyword evidence="9 15" id="KW-0378">Hydrolase</keyword>
<dbReference type="Pfam" id="PF08530">
    <property type="entry name" value="PepX_C"/>
    <property type="match status" value="1"/>
</dbReference>
<keyword evidence="16" id="KW-1185">Reference proteome</keyword>
<dbReference type="Pfam" id="PF09168">
    <property type="entry name" value="PepX_N"/>
    <property type="match status" value="1"/>
</dbReference>
<dbReference type="Gene3D" id="3.40.50.1820">
    <property type="entry name" value="alpha/beta hydrolase"/>
    <property type="match status" value="1"/>
</dbReference>
<dbReference type="SUPFAM" id="SSF49785">
    <property type="entry name" value="Galactose-binding domain-like"/>
    <property type="match status" value="1"/>
</dbReference>
<evidence type="ECO:0000256" key="1">
    <source>
        <dbReference type="ARBA" id="ARBA00000123"/>
    </source>
</evidence>
<dbReference type="InterPro" id="IPR008979">
    <property type="entry name" value="Galactose-bd-like_sf"/>
</dbReference>
<dbReference type="RefSeq" id="WP_191667520.1">
    <property type="nucleotide sequence ID" value="NZ_QORN01000005.1"/>
</dbReference>
<name>A0ABR8P4Z6_9LACO</name>
<protein>
    <recommendedName>
        <fullName evidence="6">Xaa-Pro dipeptidyl-peptidase</fullName>
        <ecNumber evidence="5">3.4.14.11</ecNumber>
    </recommendedName>
    <alternativeName>
        <fullName evidence="12">X-Pro dipeptidyl-peptidase</fullName>
    </alternativeName>
    <alternativeName>
        <fullName evidence="11">X-prolyl-dipeptidyl aminopeptidase</fullName>
    </alternativeName>
</protein>
<dbReference type="InterPro" id="IPR050585">
    <property type="entry name" value="Xaa-Pro_dipeptidyl-ppase/CocE"/>
</dbReference>
<comment type="catalytic activity">
    <reaction evidence="1">
        <text>Hydrolyzes Xaa-Pro-|- bonds to release unblocked, N-terminal dipeptides from substrates including Ala-Pro-|-p-nitroanilide and (sequentially) Tyr-Pro-|-Phe-Pro-|-Gly-Pro-|-Ile.</text>
        <dbReference type="EC" id="3.4.14.11"/>
    </reaction>
</comment>
<evidence type="ECO:0000256" key="6">
    <source>
        <dbReference type="ARBA" id="ARBA00014682"/>
    </source>
</evidence>
<comment type="subunit">
    <text evidence="4">Homodimer.</text>
</comment>
<accession>A0ABR8P4Z6</accession>
<feature type="domain" description="Xaa-Pro dipeptidyl-peptidase C-terminal" evidence="13">
    <location>
        <begin position="538"/>
        <end position="792"/>
    </location>
</feature>
<evidence type="ECO:0000256" key="9">
    <source>
        <dbReference type="ARBA" id="ARBA00022801"/>
    </source>
</evidence>
<dbReference type="InterPro" id="IPR008252">
    <property type="entry name" value="Pept_S15_Xpro"/>
</dbReference>
<dbReference type="SMART" id="SM00940">
    <property type="entry name" value="PepX_N"/>
    <property type="match status" value="1"/>
</dbReference>
<keyword evidence="8" id="KW-0645">Protease</keyword>
<evidence type="ECO:0000256" key="12">
    <source>
        <dbReference type="ARBA" id="ARBA00031951"/>
    </source>
</evidence>
<evidence type="ECO:0000256" key="7">
    <source>
        <dbReference type="ARBA" id="ARBA00022438"/>
    </source>
</evidence>
<dbReference type="NCBIfam" id="NF003781">
    <property type="entry name" value="PRK05371.1-2"/>
    <property type="match status" value="1"/>
</dbReference>
<dbReference type="Gene3D" id="2.60.120.260">
    <property type="entry name" value="Galactose-binding domain-like"/>
    <property type="match status" value="1"/>
</dbReference>
<dbReference type="InterPro" id="IPR029058">
    <property type="entry name" value="AB_hydrolase_fold"/>
</dbReference>
<dbReference type="Pfam" id="PF02129">
    <property type="entry name" value="Peptidase_S15"/>
    <property type="match status" value="1"/>
</dbReference>
<sequence length="802" mass="90913">MKINQFSITTTTPQQRRQELMSIRLLRKNEENKLTPNAMWETLLARIHMASNQPIVTKQWLHDLLATPDLALDDWFDKQEPLTNSIFYLVALQLLEFEAAVDFDIADPLTMVKQTGLPTEYHQQWTTANVIDAFYLLLNTHGKNGQSLIDHLTAKGFMAWTYQLPPEQKPLYFNGKPLACFDPAKFIREVVYIETDMDTDFDGKADLVKAEIMRPLESNHGLKVPAVFTASPYNQGTNDEWGEKATHNVNVPLTHKSTNYHAPAEEKFPTTFSYQQVTGQAHHATETFSTTPAYTLNNYLAVRGYAIVYAAGIGTKDSDGLQTCGSPEQTNSMKAVVEWLHGDRHAFTDRNSGTEIQANWCNGKVAMTGRSYLGTLATAVATTGVAGLEAIISEAAISSWYDYYRENGLVRAPGGFQGEDADVLADETFSRTKRPADYRRIEKTNTKYINKMQAAMDRKSGNYNAFWDNRNYRHDFANIKAAVMMVHGLNDTNVRPSNVKALYDSLQKLPVTSKIILHQGQHIYINAFRSLDFSDMVNLWLANKLWGQENYADATLPKVLVQDNSNPETWNTYRQWTAGKKHEYQFNDQRLTAIQGLGIQSFSDYQPEEKYLKWCQNPHEWAKALIKDNGQFSRHFVSVPTETDIILRGTPTVTLKVASSKNYGMISARLVDFGNGKRLTTSPVLFNRNGLELGYHWKTDDLREFKLQKSSTTDKIIASGHINLQNRHTPAQVDNLTANQFVTVKFNLQPIFHRLVAGHQLGLIIYSTDYEYTLRGNERIEYQLDLAGCHLNIPGVSLDNDQ</sequence>
<dbReference type="EMBL" id="QORN01000005">
    <property type="protein sequence ID" value="MBD5805755.1"/>
    <property type="molecule type" value="Genomic_DNA"/>
</dbReference>
<evidence type="ECO:0000256" key="11">
    <source>
        <dbReference type="ARBA" id="ARBA00030045"/>
    </source>
</evidence>
<comment type="caution">
    <text evidence="15">The sequence shown here is derived from an EMBL/GenBank/DDBJ whole genome shotgun (WGS) entry which is preliminary data.</text>
</comment>